<keyword evidence="4" id="KW-1185">Reference proteome</keyword>
<keyword evidence="3" id="KW-0378">Hydrolase</keyword>
<sequence length="1072" mass="119287">MTAVDSGAPCVSGVRLGTMIRGFVLANLVSVKHVIVHEYISQRSGLRVFLMEYESPIVSSFYVVPTRPENHEGLPHTLEHLVFLGSAKYPERGTLDQLASRALAMGTNAWTDVDQTVYTISTAGIEGTLKILPVYLDHLLRPTLTYEAFITDVHRITPDGSNAGSVYSEMKTRENGAESVTEFNMMPLLYPGGSGYSMVSGGRLEALRATNVDRVREYHKRFYRLDNLSIVIGGTLGDVEAVLEVAAQAEAELIAAGVEANPVDPEKYFGVKHWDDPVHCQPLLETARLTASFPSDDEKLGLFTMSWRGPRWEDHETSRALTILGSYLVDTQVSPMEKNLVYTDKPYGSTVSFELLEYKEGRLTLSVHDVPNVPETLDSVEKRICQVLLEVHTDPLDMERLHALIRRERMSYLHSIETSPANVLVDGVVAYILYGKEKGDLDEMLEGSDQLSRLLLKDEAFWKETLWKYFIAPPWVAVTTVPSIDRSRVITQQEEELVRRQLASSDLEELRRREEVVRSILLLKGSSVPKEVIDSFGYVDVANIRLTAWPYIRNFGAADLGKDGGRAVAGQVQLFNESGGRIPVAGWATIAEQLDALKFGMQLNHIASDFVRVTVMVPLARLELSHREKQSLTLLADVLFQSDLAEGLGPEMPVDHVIRQLQERTISYYAHLGLDSSLANPDAYSELFQLSVTCHVSNYETVVGLLHRVMLDVRFSPRIVGARMRALMKSLVKKGRSPKAVLRQAAQVLRLRRDGVRMSNGLGQQSKFLKDALRYHVMPDLQALYKKLFARRDLIVHVTCDATKLPEGWMRPWLALSGDGAASGLVRDSLGFRLGGEDALGETKGLLTPMSSADVGFLTFSILAPLGFSHGEYAALLLLTEYLCLMEGPLWRAIRGGGFSYDYSVSYLPSVGELRLSIFQASNLVGALTVAREAFQQMAHGEMLVEQDVMSARCSLVYSILEGEETLSDYSDETFHNVFRGVGSRFTAELLAQLRQVTVEDLRQLAVKYLTQFQGFGPEWRTLVAVTNTDDGPRLHEQLDAMGYVGVAYANAKRVMAFATNGIESYSLPRQL</sequence>
<protein>
    <submittedName>
        <fullName evidence="3">Metalloprotease 1-related protein, putative</fullName>
    </submittedName>
</protein>
<keyword evidence="3" id="KW-0645">Protease</keyword>
<organism evidence="3 4">
    <name type="scientific">Babesia caballi</name>
    <dbReference type="NCBI Taxonomy" id="5871"/>
    <lineage>
        <taxon>Eukaryota</taxon>
        <taxon>Sar</taxon>
        <taxon>Alveolata</taxon>
        <taxon>Apicomplexa</taxon>
        <taxon>Aconoidasida</taxon>
        <taxon>Piroplasmida</taxon>
        <taxon>Babesiidae</taxon>
        <taxon>Babesia</taxon>
    </lineage>
</organism>
<reference evidence="3 4" key="1">
    <citation type="submission" date="2021-06" db="EMBL/GenBank/DDBJ databases">
        <title>Genome sequence of Babesia caballi.</title>
        <authorList>
            <person name="Yamagishi J."/>
            <person name="Kidaka T."/>
            <person name="Ochi A."/>
        </authorList>
    </citation>
    <scope>NUCLEOTIDE SEQUENCE [LARGE SCALE GENOMIC DNA]</scope>
    <source>
        <strain evidence="3">USDA-D6B2</strain>
    </source>
</reference>
<feature type="domain" description="Peptidase M16 C-terminal" evidence="2">
    <location>
        <begin position="211"/>
        <end position="406"/>
    </location>
</feature>
<dbReference type="Proteomes" id="UP001497744">
    <property type="component" value="Unassembled WGS sequence"/>
</dbReference>
<dbReference type="InterPro" id="IPR007863">
    <property type="entry name" value="Peptidase_M16_C"/>
</dbReference>
<dbReference type="GeneID" id="94194135"/>
<dbReference type="RefSeq" id="XP_067714723.1">
    <property type="nucleotide sequence ID" value="XM_067858622.1"/>
</dbReference>
<dbReference type="SUPFAM" id="SSF63411">
    <property type="entry name" value="LuxS/MPP-like metallohydrolase"/>
    <property type="match status" value="4"/>
</dbReference>
<dbReference type="Pfam" id="PF05193">
    <property type="entry name" value="Peptidase_M16_C"/>
    <property type="match status" value="1"/>
</dbReference>
<dbReference type="PANTHER" id="PTHR43016:SF16">
    <property type="entry name" value="METALLOPROTEASE, PUTATIVE (AFU_ORTHOLOGUE AFUA_4G07610)-RELATED"/>
    <property type="match status" value="1"/>
</dbReference>
<dbReference type="FunFam" id="3.30.830.10:FF:000015">
    <property type="entry name" value="Putative zinc metalloprotease"/>
    <property type="match status" value="1"/>
</dbReference>
<dbReference type="InterPro" id="IPR011249">
    <property type="entry name" value="Metalloenz_LuxS/M16"/>
</dbReference>
<evidence type="ECO:0000313" key="4">
    <source>
        <dbReference type="Proteomes" id="UP001497744"/>
    </source>
</evidence>
<dbReference type="AlphaFoldDB" id="A0AAV4LVQ7"/>
<evidence type="ECO:0000259" key="2">
    <source>
        <dbReference type="Pfam" id="PF05193"/>
    </source>
</evidence>
<dbReference type="PANTHER" id="PTHR43016">
    <property type="entry name" value="PRESEQUENCE PROTEASE"/>
    <property type="match status" value="1"/>
</dbReference>
<dbReference type="EMBL" id="BPLF01000002">
    <property type="protein sequence ID" value="GIX62654.1"/>
    <property type="molecule type" value="Genomic_DNA"/>
</dbReference>
<feature type="domain" description="Peptidase M16 N-terminal" evidence="1">
    <location>
        <begin position="68"/>
        <end position="147"/>
    </location>
</feature>
<evidence type="ECO:0000313" key="3">
    <source>
        <dbReference type="EMBL" id="GIX62654.1"/>
    </source>
</evidence>
<accession>A0AAV4LVQ7</accession>
<comment type="caution">
    <text evidence="3">The sequence shown here is derived from an EMBL/GenBank/DDBJ whole genome shotgun (WGS) entry which is preliminary data.</text>
</comment>
<keyword evidence="3" id="KW-0482">Metalloprotease</keyword>
<evidence type="ECO:0000259" key="1">
    <source>
        <dbReference type="Pfam" id="PF00675"/>
    </source>
</evidence>
<proteinExistence type="predicted"/>
<dbReference type="Gene3D" id="3.30.830.10">
    <property type="entry name" value="Metalloenzyme, LuxS/M16 peptidase-like"/>
    <property type="match status" value="4"/>
</dbReference>
<dbReference type="GO" id="GO:0008237">
    <property type="term" value="F:metallopeptidase activity"/>
    <property type="evidence" value="ECO:0007669"/>
    <property type="project" value="UniProtKB-KW"/>
</dbReference>
<dbReference type="Pfam" id="PF00675">
    <property type="entry name" value="Peptidase_M16"/>
    <property type="match status" value="1"/>
</dbReference>
<gene>
    <name evidence="3" type="ORF">BcabD6B2_20890</name>
</gene>
<dbReference type="GO" id="GO:0046872">
    <property type="term" value="F:metal ion binding"/>
    <property type="evidence" value="ECO:0007669"/>
    <property type="project" value="InterPro"/>
</dbReference>
<dbReference type="InterPro" id="IPR011765">
    <property type="entry name" value="Pept_M16_N"/>
</dbReference>
<name>A0AAV4LVQ7_BABCB</name>